<proteinExistence type="inferred from homology"/>
<dbReference type="GO" id="GO:0022627">
    <property type="term" value="C:cytosolic small ribosomal subunit"/>
    <property type="evidence" value="ECO:0007669"/>
    <property type="project" value="UniProtKB-UniRule"/>
</dbReference>
<dbReference type="NCBIfam" id="NF004123">
    <property type="entry name" value="PRK05610.1"/>
    <property type="match status" value="1"/>
</dbReference>
<dbReference type="SUPFAM" id="SSF50249">
    <property type="entry name" value="Nucleic acid-binding proteins"/>
    <property type="match status" value="1"/>
</dbReference>
<dbReference type="Proteomes" id="UP000501060">
    <property type="component" value="Chromosome"/>
</dbReference>
<dbReference type="KEGG" id="mphe:HGG69_02345"/>
<dbReference type="RefSeq" id="WP_169605189.1">
    <property type="nucleotide sequence ID" value="NZ_CP051481.1"/>
</dbReference>
<gene>
    <name evidence="6 7" type="primary">rpsQ</name>
    <name evidence="7" type="ORF">HGG69_02345</name>
</gene>
<dbReference type="InterPro" id="IPR012340">
    <property type="entry name" value="NA-bd_OB-fold"/>
</dbReference>
<evidence type="ECO:0000256" key="5">
    <source>
        <dbReference type="ARBA" id="ARBA00023274"/>
    </source>
</evidence>
<dbReference type="HAMAP" id="MF_01345_B">
    <property type="entry name" value="Ribosomal_uS17_B"/>
    <property type="match status" value="1"/>
</dbReference>
<dbReference type="Gene3D" id="2.40.50.140">
    <property type="entry name" value="Nucleic acid-binding proteins"/>
    <property type="match status" value="1"/>
</dbReference>
<dbReference type="PANTHER" id="PTHR10744:SF1">
    <property type="entry name" value="SMALL RIBOSOMAL SUBUNIT PROTEIN US17M"/>
    <property type="match status" value="1"/>
</dbReference>
<dbReference type="Pfam" id="PF00366">
    <property type="entry name" value="Ribosomal_S17"/>
    <property type="match status" value="1"/>
</dbReference>
<dbReference type="GO" id="GO:0006412">
    <property type="term" value="P:translation"/>
    <property type="evidence" value="ECO:0007669"/>
    <property type="project" value="UniProtKB-UniRule"/>
</dbReference>
<dbReference type="PRINTS" id="PR00973">
    <property type="entry name" value="RIBOSOMALS17"/>
</dbReference>
<dbReference type="CDD" id="cd00364">
    <property type="entry name" value="Ribosomal_uS17"/>
    <property type="match status" value="1"/>
</dbReference>
<evidence type="ECO:0000256" key="2">
    <source>
        <dbReference type="ARBA" id="ARBA00022730"/>
    </source>
</evidence>
<reference evidence="7 8" key="1">
    <citation type="submission" date="2020-04" db="EMBL/GenBank/DDBJ databases">
        <title>Novel Mycoplasma species detected in Phocoena phocoena (harbor porpoise) from the USA.</title>
        <authorList>
            <person name="Volokhov D.V."/>
        </authorList>
    </citation>
    <scope>NUCLEOTIDE SEQUENCE [LARGE SCALE GENOMIC DNA]</scope>
    <source>
        <strain evidence="7 8">Phocoena C-264-GEN</strain>
    </source>
</reference>
<organism evidence="7 8">
    <name type="scientific">Mycoplasma phocoenae</name>
    <dbReference type="NCBI Taxonomy" id="754517"/>
    <lineage>
        <taxon>Bacteria</taxon>
        <taxon>Bacillati</taxon>
        <taxon>Mycoplasmatota</taxon>
        <taxon>Mollicutes</taxon>
        <taxon>Mycoplasmataceae</taxon>
        <taxon>Mycoplasma</taxon>
    </lineage>
</organism>
<dbReference type="PANTHER" id="PTHR10744">
    <property type="entry name" value="40S RIBOSOMAL PROTEIN S11 FAMILY MEMBER"/>
    <property type="match status" value="1"/>
</dbReference>
<comment type="subunit">
    <text evidence="6">Part of the 30S ribosomal subunit.</text>
</comment>
<dbReference type="EMBL" id="CP051481">
    <property type="protein sequence ID" value="QJG67138.1"/>
    <property type="molecule type" value="Genomic_DNA"/>
</dbReference>
<dbReference type="GO" id="GO:0019843">
    <property type="term" value="F:rRNA binding"/>
    <property type="evidence" value="ECO:0007669"/>
    <property type="project" value="UniProtKB-UniRule"/>
</dbReference>
<keyword evidence="8" id="KW-1185">Reference proteome</keyword>
<dbReference type="InterPro" id="IPR019984">
    <property type="entry name" value="Ribosomal_uS17_bact/chlr"/>
</dbReference>
<dbReference type="AlphaFoldDB" id="A0A858U8T4"/>
<keyword evidence="5 6" id="KW-0687">Ribonucleoprotein</keyword>
<keyword evidence="2 6" id="KW-0699">rRNA-binding</keyword>
<name>A0A858U8T4_9MOLU</name>
<comment type="similarity">
    <text evidence="1 6">Belongs to the universal ribosomal protein uS17 family.</text>
</comment>
<evidence type="ECO:0000256" key="3">
    <source>
        <dbReference type="ARBA" id="ARBA00022884"/>
    </source>
</evidence>
<dbReference type="InterPro" id="IPR000266">
    <property type="entry name" value="Ribosomal_uS17"/>
</dbReference>
<evidence type="ECO:0000256" key="1">
    <source>
        <dbReference type="ARBA" id="ARBA00010254"/>
    </source>
</evidence>
<protein>
    <recommendedName>
        <fullName evidence="6">Small ribosomal subunit protein uS17</fullName>
    </recommendedName>
</protein>
<evidence type="ECO:0000313" key="8">
    <source>
        <dbReference type="Proteomes" id="UP000501060"/>
    </source>
</evidence>
<keyword evidence="3 6" id="KW-0694">RNA-binding</keyword>
<dbReference type="GO" id="GO:0003735">
    <property type="term" value="F:structural constituent of ribosome"/>
    <property type="evidence" value="ECO:0007669"/>
    <property type="project" value="UniProtKB-UniRule"/>
</dbReference>
<accession>A0A858U8T4</accession>
<dbReference type="NCBIfam" id="TIGR03635">
    <property type="entry name" value="uS17_bact"/>
    <property type="match status" value="1"/>
</dbReference>
<sequence length="89" mass="10589">MERSNNRKVLNGKVVSTKNDKTIIVLVETYMKHPKYQKRFKKSKRFAVHDEQNLAKLNDIVKIQETRPLSKTKHFRLVEIKEHSQQGEE</sequence>
<keyword evidence="4 6" id="KW-0689">Ribosomal protein</keyword>
<evidence type="ECO:0000256" key="4">
    <source>
        <dbReference type="ARBA" id="ARBA00022980"/>
    </source>
</evidence>
<evidence type="ECO:0000256" key="6">
    <source>
        <dbReference type="HAMAP-Rule" id="MF_01345"/>
    </source>
</evidence>
<comment type="function">
    <text evidence="6">One of the primary rRNA binding proteins, it binds specifically to the 5'-end of 16S ribosomal RNA.</text>
</comment>
<evidence type="ECO:0000313" key="7">
    <source>
        <dbReference type="EMBL" id="QJG67138.1"/>
    </source>
</evidence>